<dbReference type="GeneID" id="94363962"/>
<dbReference type="GO" id="GO:0016491">
    <property type="term" value="F:oxidoreductase activity"/>
    <property type="evidence" value="ECO:0007669"/>
    <property type="project" value="UniProtKB-KW"/>
</dbReference>
<reference evidence="3 4" key="1">
    <citation type="submission" date="2018-05" db="EMBL/GenBank/DDBJ databases">
        <title>Pararhodobacter marina sp. nov., isolated from deep-sea water of the Indian Ocean.</title>
        <authorList>
            <person name="Lai Q.Sr."/>
            <person name="Liu X."/>
            <person name="Shao Z."/>
        </authorList>
    </citation>
    <scope>NUCLEOTIDE SEQUENCE [LARGE SCALE GENOMIC DNA]</scope>
    <source>
        <strain evidence="3 4">CIC4N-9</strain>
    </source>
</reference>
<evidence type="ECO:0000313" key="3">
    <source>
        <dbReference type="EMBL" id="PWE30851.1"/>
    </source>
</evidence>
<dbReference type="SUPFAM" id="SSF51905">
    <property type="entry name" value="FAD/NAD(P)-binding domain"/>
    <property type="match status" value="1"/>
</dbReference>
<dbReference type="RefSeq" id="WP_109531929.1">
    <property type="nucleotide sequence ID" value="NZ_QEYD01000002.1"/>
</dbReference>
<keyword evidence="1" id="KW-0560">Oxidoreductase</keyword>
<protein>
    <submittedName>
        <fullName evidence="3">FAD-dependent oxidoreductase</fullName>
    </submittedName>
</protein>
<dbReference type="PRINTS" id="PR00411">
    <property type="entry name" value="PNDRDTASEI"/>
</dbReference>
<dbReference type="Pfam" id="PF01266">
    <property type="entry name" value="DAO"/>
    <property type="match status" value="1"/>
</dbReference>
<organism evidence="3 4">
    <name type="scientific">Pararhodobacter marinus</name>
    <dbReference type="NCBI Taxonomy" id="2184063"/>
    <lineage>
        <taxon>Bacteria</taxon>
        <taxon>Pseudomonadati</taxon>
        <taxon>Pseudomonadota</taxon>
        <taxon>Alphaproteobacteria</taxon>
        <taxon>Rhodobacterales</taxon>
        <taxon>Paracoccaceae</taxon>
        <taxon>Pararhodobacter</taxon>
    </lineage>
</organism>
<dbReference type="InterPro" id="IPR036188">
    <property type="entry name" value="FAD/NAD-bd_sf"/>
</dbReference>
<dbReference type="Gene3D" id="3.50.50.60">
    <property type="entry name" value="FAD/NAD(P)-binding domain"/>
    <property type="match status" value="1"/>
</dbReference>
<proteinExistence type="predicted"/>
<comment type="caution">
    <text evidence="3">The sequence shown here is derived from an EMBL/GenBank/DDBJ whole genome shotgun (WGS) entry which is preliminary data.</text>
</comment>
<name>A0A2U2CG82_9RHOB</name>
<dbReference type="AlphaFoldDB" id="A0A2U2CG82"/>
<accession>A0A2U2CG82</accession>
<dbReference type="OrthoDB" id="9806601at2"/>
<keyword evidence="4" id="KW-1185">Reference proteome</keyword>
<feature type="domain" description="FAD dependent oxidoreductase" evidence="2">
    <location>
        <begin position="29"/>
        <end position="376"/>
    </location>
</feature>
<dbReference type="Gene3D" id="3.30.9.10">
    <property type="entry name" value="D-Amino Acid Oxidase, subunit A, domain 2"/>
    <property type="match status" value="1"/>
</dbReference>
<dbReference type="GO" id="GO:0005737">
    <property type="term" value="C:cytoplasm"/>
    <property type="evidence" value="ECO:0007669"/>
    <property type="project" value="TreeGrafter"/>
</dbReference>
<dbReference type="Proteomes" id="UP000244940">
    <property type="component" value="Unassembled WGS sequence"/>
</dbReference>
<dbReference type="InterPro" id="IPR006076">
    <property type="entry name" value="FAD-dep_OxRdtase"/>
</dbReference>
<evidence type="ECO:0000256" key="1">
    <source>
        <dbReference type="ARBA" id="ARBA00023002"/>
    </source>
</evidence>
<dbReference type="EMBL" id="QEYD01000002">
    <property type="protein sequence ID" value="PWE30851.1"/>
    <property type="molecule type" value="Genomic_DNA"/>
</dbReference>
<dbReference type="PANTHER" id="PTHR13847:SF281">
    <property type="entry name" value="FAD DEPENDENT OXIDOREDUCTASE DOMAIN-CONTAINING PROTEIN"/>
    <property type="match status" value="1"/>
</dbReference>
<sequence>MTRDTPGLWAVTAPDFPALTPLEGRIEADLAIVGAGYTGLSAALEAAQAGARVVVLDAEGVGAGGSGRNVGLVNAGLWLMPDEVEARLGAESGLLELLSAAPAAVWETVERHGIDCEARPAGTLHCATDAAGMQALEERARQWQGRQVAVALLDAAQARARTGTDRYLGALFDPRAGTIQPLAYARGLARAAMKAGAVIHAPARVTGARAQGRGWEVETERGKVGAARLIWAGNAYGTGPAANDSLTIMPYFNFATDPLPDDLRRSILPGGEGAWDTATVLTSFRLDAAGRFVIGSVGELGRADTAVHEAWASRQMRRLFPQLAGIPFAHRWFGRIGTTPDAVPRMVQTGPGAYGVTGFNGRGIGPGTVLGRELARTALGLQSALPVLPVAKPDPLRKVRGAGYRLGAAALHLADRRR</sequence>
<dbReference type="PANTHER" id="PTHR13847">
    <property type="entry name" value="SARCOSINE DEHYDROGENASE-RELATED"/>
    <property type="match status" value="1"/>
</dbReference>
<evidence type="ECO:0000313" key="4">
    <source>
        <dbReference type="Proteomes" id="UP000244940"/>
    </source>
</evidence>
<gene>
    <name evidence="3" type="ORF">C4N9_03590</name>
</gene>
<evidence type="ECO:0000259" key="2">
    <source>
        <dbReference type="Pfam" id="PF01266"/>
    </source>
</evidence>